<evidence type="ECO:0000256" key="1">
    <source>
        <dbReference type="ARBA" id="ARBA00006974"/>
    </source>
</evidence>
<name>A0A6N2MQV9_SALVM</name>
<sequence>MFLASRSRLDQKSCCLLTESLNLDARGIVIWSFAKPANEPAIQAKKIVKRTLLSSETSRVPKSHFVVCVGETNKRFAVPISYLIKSMALTTLRKPAMI</sequence>
<gene>
    <name evidence="2" type="ORF">SVIM_LOCUS352918</name>
</gene>
<dbReference type="EMBL" id="CAADRP010001774">
    <property type="protein sequence ID" value="VFU51945.1"/>
    <property type="molecule type" value="Genomic_DNA"/>
</dbReference>
<comment type="similarity">
    <text evidence="1">Belongs to the ARG7 family.</text>
</comment>
<organism evidence="2">
    <name type="scientific">Salix viminalis</name>
    <name type="common">Common osier</name>
    <name type="synonym">Basket willow</name>
    <dbReference type="NCBI Taxonomy" id="40686"/>
    <lineage>
        <taxon>Eukaryota</taxon>
        <taxon>Viridiplantae</taxon>
        <taxon>Streptophyta</taxon>
        <taxon>Embryophyta</taxon>
        <taxon>Tracheophyta</taxon>
        <taxon>Spermatophyta</taxon>
        <taxon>Magnoliopsida</taxon>
        <taxon>eudicotyledons</taxon>
        <taxon>Gunneridae</taxon>
        <taxon>Pentapetalae</taxon>
        <taxon>rosids</taxon>
        <taxon>fabids</taxon>
        <taxon>Malpighiales</taxon>
        <taxon>Salicaceae</taxon>
        <taxon>Saliceae</taxon>
        <taxon>Salix</taxon>
    </lineage>
</organism>
<accession>A0A6N2MQV9</accession>
<dbReference type="InterPro" id="IPR003676">
    <property type="entry name" value="SAUR_fam"/>
</dbReference>
<dbReference type="AlphaFoldDB" id="A0A6N2MQV9"/>
<reference evidence="2" key="1">
    <citation type="submission" date="2019-03" db="EMBL/GenBank/DDBJ databases">
        <authorList>
            <person name="Mank J."/>
            <person name="Almeida P."/>
        </authorList>
    </citation>
    <scope>NUCLEOTIDE SEQUENCE</scope>
    <source>
        <strain evidence="2">78183</strain>
    </source>
</reference>
<protein>
    <submittedName>
        <fullName evidence="2">Uncharacterized protein</fullName>
    </submittedName>
</protein>
<evidence type="ECO:0000313" key="2">
    <source>
        <dbReference type="EMBL" id="VFU51945.1"/>
    </source>
</evidence>
<proteinExistence type="inferred from homology"/>
<dbReference type="GO" id="GO:0009733">
    <property type="term" value="P:response to auxin"/>
    <property type="evidence" value="ECO:0007669"/>
    <property type="project" value="InterPro"/>
</dbReference>
<dbReference type="Pfam" id="PF02519">
    <property type="entry name" value="Auxin_inducible"/>
    <property type="match status" value="1"/>
</dbReference>